<dbReference type="SUPFAM" id="SSF81324">
    <property type="entry name" value="Voltage-gated potassium channels"/>
    <property type="match status" value="1"/>
</dbReference>
<evidence type="ECO:0000256" key="3">
    <source>
        <dbReference type="ARBA" id="ARBA00022692"/>
    </source>
</evidence>
<evidence type="ECO:0000256" key="11">
    <source>
        <dbReference type="ARBA" id="ARBA00023286"/>
    </source>
</evidence>
<keyword evidence="3 14" id="KW-0812">Transmembrane</keyword>
<evidence type="ECO:0000313" key="19">
    <source>
        <dbReference type="Proteomes" id="UP000663870"/>
    </source>
</evidence>
<evidence type="ECO:0000256" key="10">
    <source>
        <dbReference type="ARBA" id="ARBA00023257"/>
    </source>
</evidence>
<feature type="domain" description="Ionotropic glutamate receptor C-terminal" evidence="15">
    <location>
        <begin position="425"/>
        <end position="767"/>
    </location>
</feature>
<reference evidence="16" key="1">
    <citation type="submission" date="2021-02" db="EMBL/GenBank/DDBJ databases">
        <authorList>
            <person name="Nowell W R."/>
        </authorList>
    </citation>
    <scope>NUCLEOTIDE SEQUENCE</scope>
</reference>
<keyword evidence="5" id="KW-0770">Synapse</keyword>
<dbReference type="SUPFAM" id="SSF53850">
    <property type="entry name" value="Periplasmic binding protein-like II"/>
    <property type="match status" value="1"/>
</dbReference>
<keyword evidence="6" id="KW-0406">Ion transport</keyword>
<keyword evidence="19" id="KW-1185">Reference proteome</keyword>
<comment type="subcellular location">
    <subcellularLocation>
        <location evidence="1">Membrane</location>
        <topology evidence="1">Multi-pass membrane protein</topology>
    </subcellularLocation>
    <subcellularLocation>
        <location evidence="13">Postsynaptic cell membrane</location>
    </subcellularLocation>
</comment>
<dbReference type="GO" id="GO:0015276">
    <property type="term" value="F:ligand-gated monoatomic ion channel activity"/>
    <property type="evidence" value="ECO:0007669"/>
    <property type="project" value="InterPro"/>
</dbReference>
<name>A0A815CYT4_9BILA</name>
<dbReference type="Pfam" id="PF01094">
    <property type="entry name" value="ANF_receptor"/>
    <property type="match status" value="2"/>
</dbReference>
<dbReference type="Pfam" id="PF10613">
    <property type="entry name" value="Lig_chan-Glu_bd"/>
    <property type="match status" value="1"/>
</dbReference>
<dbReference type="GO" id="GO:0045211">
    <property type="term" value="C:postsynaptic membrane"/>
    <property type="evidence" value="ECO:0007669"/>
    <property type="project" value="UniProtKB-SubCell"/>
</dbReference>
<evidence type="ECO:0000256" key="2">
    <source>
        <dbReference type="ARBA" id="ARBA00022448"/>
    </source>
</evidence>
<dbReference type="Proteomes" id="UP000663854">
    <property type="component" value="Unassembled WGS sequence"/>
</dbReference>
<dbReference type="Pfam" id="PF13516">
    <property type="entry name" value="LRR_6"/>
    <property type="match status" value="6"/>
</dbReference>
<dbReference type="InterPro" id="IPR001320">
    <property type="entry name" value="Iontro_rcpt_C"/>
</dbReference>
<dbReference type="SUPFAM" id="SSF53822">
    <property type="entry name" value="Periplasmic binding protein-like I"/>
    <property type="match status" value="1"/>
</dbReference>
<dbReference type="Pfam" id="PF00060">
    <property type="entry name" value="Lig_chan"/>
    <property type="match status" value="1"/>
</dbReference>
<dbReference type="PANTHER" id="PTHR18966">
    <property type="entry name" value="IONOTROPIC GLUTAMATE RECEPTOR"/>
    <property type="match status" value="1"/>
</dbReference>
<dbReference type="Proteomes" id="UP000663870">
    <property type="component" value="Unassembled WGS sequence"/>
</dbReference>
<evidence type="ECO:0000313" key="17">
    <source>
        <dbReference type="EMBL" id="CAF1566902.1"/>
    </source>
</evidence>
<evidence type="ECO:0000256" key="5">
    <source>
        <dbReference type="ARBA" id="ARBA00023018"/>
    </source>
</evidence>
<organism evidence="16 18">
    <name type="scientific">Rotaria sordida</name>
    <dbReference type="NCBI Taxonomy" id="392033"/>
    <lineage>
        <taxon>Eukaryota</taxon>
        <taxon>Metazoa</taxon>
        <taxon>Spiralia</taxon>
        <taxon>Gnathifera</taxon>
        <taxon>Rotifera</taxon>
        <taxon>Eurotatoria</taxon>
        <taxon>Bdelloidea</taxon>
        <taxon>Philodinida</taxon>
        <taxon>Philodinidae</taxon>
        <taxon>Rotaria</taxon>
    </lineage>
</organism>
<feature type="transmembrane region" description="Helical" evidence="14">
    <location>
        <begin position="543"/>
        <end position="563"/>
    </location>
</feature>
<dbReference type="InterPro" id="IPR015683">
    <property type="entry name" value="Ionotropic_Glu_rcpt"/>
</dbReference>
<evidence type="ECO:0000313" key="16">
    <source>
        <dbReference type="EMBL" id="CAF1290490.1"/>
    </source>
</evidence>
<dbReference type="Gene3D" id="3.40.190.10">
    <property type="entry name" value="Periplasmic binding protein-like II"/>
    <property type="match status" value="2"/>
</dbReference>
<proteinExistence type="predicted"/>
<evidence type="ECO:0000256" key="12">
    <source>
        <dbReference type="ARBA" id="ARBA00023303"/>
    </source>
</evidence>
<dbReference type="Gene3D" id="3.40.50.2300">
    <property type="match status" value="3"/>
</dbReference>
<dbReference type="EMBL" id="CAJNOH010002386">
    <property type="protein sequence ID" value="CAF1290490.1"/>
    <property type="molecule type" value="Genomic_DNA"/>
</dbReference>
<dbReference type="InterPro" id="IPR001611">
    <property type="entry name" value="Leu-rich_rpt"/>
</dbReference>
<evidence type="ECO:0000256" key="13">
    <source>
        <dbReference type="ARBA" id="ARBA00034100"/>
    </source>
</evidence>
<dbReference type="SMART" id="SM00368">
    <property type="entry name" value="LRR_RI"/>
    <property type="match status" value="7"/>
</dbReference>
<protein>
    <recommendedName>
        <fullName evidence="15">Ionotropic glutamate receptor C-terminal domain-containing protein</fullName>
    </recommendedName>
</protein>
<dbReference type="InterPro" id="IPR032675">
    <property type="entry name" value="LRR_dom_sf"/>
</dbReference>
<comment type="caution">
    <text evidence="16">The sequence shown here is derived from an EMBL/GenBank/DDBJ whole genome shotgun (WGS) entry which is preliminary data.</text>
</comment>
<gene>
    <name evidence="17" type="ORF">JXQ802_LOCUS44837</name>
    <name evidence="16" type="ORF">PYM288_LOCUS29366</name>
</gene>
<keyword evidence="4 14" id="KW-1133">Transmembrane helix</keyword>
<keyword evidence="7 14" id="KW-0472">Membrane</keyword>
<keyword evidence="11" id="KW-1071">Ligand-gated ion channel</keyword>
<evidence type="ECO:0000256" key="1">
    <source>
        <dbReference type="ARBA" id="ARBA00004141"/>
    </source>
</evidence>
<accession>A0A815CYT4</accession>
<evidence type="ECO:0000259" key="15">
    <source>
        <dbReference type="SMART" id="SM00079"/>
    </source>
</evidence>
<dbReference type="Gene3D" id="3.80.10.10">
    <property type="entry name" value="Ribonuclease Inhibitor"/>
    <property type="match status" value="4"/>
</dbReference>
<dbReference type="SUPFAM" id="SSF52047">
    <property type="entry name" value="RNI-like"/>
    <property type="match status" value="2"/>
</dbReference>
<evidence type="ECO:0000256" key="8">
    <source>
        <dbReference type="ARBA" id="ARBA00023170"/>
    </source>
</evidence>
<dbReference type="InterPro" id="IPR019594">
    <property type="entry name" value="Glu/Gly-bd"/>
</dbReference>
<evidence type="ECO:0000256" key="14">
    <source>
        <dbReference type="SAM" id="Phobius"/>
    </source>
</evidence>
<keyword evidence="9" id="KW-0325">Glycoprotein</keyword>
<dbReference type="Gene3D" id="1.10.287.70">
    <property type="match status" value="1"/>
</dbReference>
<dbReference type="InterPro" id="IPR028082">
    <property type="entry name" value="Peripla_BP_I"/>
</dbReference>
<evidence type="ECO:0000256" key="9">
    <source>
        <dbReference type="ARBA" id="ARBA00023180"/>
    </source>
</evidence>
<keyword evidence="10" id="KW-0628">Postsynaptic cell membrane</keyword>
<evidence type="ECO:0000256" key="4">
    <source>
        <dbReference type="ARBA" id="ARBA00022989"/>
    </source>
</evidence>
<evidence type="ECO:0000256" key="6">
    <source>
        <dbReference type="ARBA" id="ARBA00023065"/>
    </source>
</evidence>
<dbReference type="InterPro" id="IPR001828">
    <property type="entry name" value="ANF_lig-bd_rcpt"/>
</dbReference>
<keyword evidence="2" id="KW-0813">Transport</keyword>
<dbReference type="EMBL" id="CAJNOL010003553">
    <property type="protein sequence ID" value="CAF1566902.1"/>
    <property type="molecule type" value="Genomic_DNA"/>
</dbReference>
<sequence length="1347" mass="152212">MWCFRWWILPFIFGQLNIYYARAAWPLPNMSNIQLLGLFADTANTSKSTEFSVHSCAMFKAALVLSQQYNIKIDGEFIGWQAAQTGGNAIGALRSTCQAVITANVIGIVGPAYSREASIIAAFAHSDNIPAISYAATEPDLSDRNVYPNFYRTVTSDAAVTLPIVAQNKLVVFDIATQHIRGDLKDILSTTSTRIIVVWADDYHTSLILQIALNFDILGPYFTWILSSTVSFNSFNQTMYTKLIGMLILEPIIGSVVNAPFNTTLLNAAYQIWEQYEPETFPGSTKVNYYALFAFDATWTLIQSLQQFCSTYTNSSSPCISIVNNSFCFDRHLLNATSFLNTISTTEFVGVSGPVKFSDNVTDRIDGIYYIIRNVQPSTNNLELVPVLQWSHSDNWKTYTQSDVIIWPGNTLVPPTGFARLEGINLRIRIIESMPFIIRTDIIEQNQTKLSGYVPDLINLLQTRMGFIPYIIYPSANQTYDGLIKAVATSICDVAIGDITVTAKRREIVDFSTSIFENSLRIIVRQTKTVHIDLLSYLRPFSLNLWLILLICLVYAAVLLCILERPNNEALQNRSIISSSGMSMWYSIGTIMGYGADFHVQTAAGRLLTIGLYLLSLVLVETYTANLASDLTISKSKDSISGIDDIKNGKISFSRIGILVESSVEDYYLREISEGVRNYYPMKTQNELFNSLLNNLIDASISDISAIEYYTNNVYCNLTFVGKDFAPSSYGIAYPKQWLYGKDLDVIILSLRESGVLDDLKKKWFDKNVCQDSSSSYVSTSINMEQMSGLFVTFGLISILSNSIRRLDLQNGHCLKRDRCFNSEQCAAFLRSSWAKQCEILEIVVNDQSMIDDLVNDITNLKALKVMLQPGELINSSFTRFTALLADKHSSLLKSLTISNCNLPMEHIESLLSQTPALIYLKLVSHQRTFDTVFDGYNWEQFILNKLSQLNQFEYFFSFTDKTNEYMKVLNHLLASFQTPFWLQKKRWFTTCSYVFESQMFELHTTTIKVTDSHNLIRIQKLAESDTYRLVEQSSYHGWTKTSSTINLSNKAIDDTTAKFISFALQHDKTVRILNLAGNQIGDDGATYLATTLLNNTTLVELNLRNNRIGMIGAQYFFKLQKNNTTLKKLRLNENANSFCTIVEIAHRIRHNKTLIILNLQKNHIGDIGAQHFREALQINKTLVKFTLKNNQSSLCAMVQMEHEIAHEMKSTIFDWTGHQIRNEQLEYLSTTLQTNYTIITLILDGNHVGDNGMKYLANGLLKNKIGENGAQHLANALRNNTTLSLLNLNMNSIGYKGLQYLVDSLIINKTLTILKLRENKITDEGTYCLIDLLFNNNVRQSLRSSF</sequence>
<keyword evidence="12" id="KW-0407">Ion channel</keyword>
<dbReference type="SMART" id="SM00079">
    <property type="entry name" value="PBPe"/>
    <property type="match status" value="1"/>
</dbReference>
<feature type="transmembrane region" description="Helical" evidence="14">
    <location>
        <begin position="575"/>
        <end position="595"/>
    </location>
</feature>
<keyword evidence="8" id="KW-0675">Receptor</keyword>
<evidence type="ECO:0000256" key="7">
    <source>
        <dbReference type="ARBA" id="ARBA00023136"/>
    </source>
</evidence>
<evidence type="ECO:0000313" key="18">
    <source>
        <dbReference type="Proteomes" id="UP000663854"/>
    </source>
</evidence>